<dbReference type="WBParaSite" id="PSAMB.scaffold128size74779.g2253.t1">
    <property type="protein sequence ID" value="PSAMB.scaffold128size74779.g2253.t1"/>
    <property type="gene ID" value="PSAMB.scaffold128size74779.g2253"/>
</dbReference>
<organism evidence="2 3">
    <name type="scientific">Plectus sambesii</name>
    <dbReference type="NCBI Taxonomy" id="2011161"/>
    <lineage>
        <taxon>Eukaryota</taxon>
        <taxon>Metazoa</taxon>
        <taxon>Ecdysozoa</taxon>
        <taxon>Nematoda</taxon>
        <taxon>Chromadorea</taxon>
        <taxon>Plectida</taxon>
        <taxon>Plectina</taxon>
        <taxon>Plectoidea</taxon>
        <taxon>Plectidae</taxon>
        <taxon>Plectus</taxon>
    </lineage>
</organism>
<dbReference type="AlphaFoldDB" id="A0A914UX97"/>
<evidence type="ECO:0000313" key="3">
    <source>
        <dbReference type="WBParaSite" id="PSAMB.scaffold128size74779.g2253.t1"/>
    </source>
</evidence>
<dbReference type="Proteomes" id="UP000887566">
    <property type="component" value="Unplaced"/>
</dbReference>
<evidence type="ECO:0000256" key="1">
    <source>
        <dbReference type="SAM" id="MobiDB-lite"/>
    </source>
</evidence>
<feature type="region of interest" description="Disordered" evidence="1">
    <location>
        <begin position="1"/>
        <end position="22"/>
    </location>
</feature>
<accession>A0A914UX97</accession>
<protein>
    <submittedName>
        <fullName evidence="3">Uncharacterized protein</fullName>
    </submittedName>
</protein>
<keyword evidence="2" id="KW-1185">Reference proteome</keyword>
<evidence type="ECO:0000313" key="2">
    <source>
        <dbReference type="Proteomes" id="UP000887566"/>
    </source>
</evidence>
<proteinExistence type="predicted"/>
<name>A0A914UX97_9BILA</name>
<reference evidence="3" key="1">
    <citation type="submission" date="2022-11" db="UniProtKB">
        <authorList>
            <consortium name="WormBaseParasite"/>
        </authorList>
    </citation>
    <scope>IDENTIFICATION</scope>
</reference>
<sequence length="111" mass="13077">MPSNGTQNQHSEGMQVRNSTWDSSMKRGKVCFNQMKKLSNGTENLQNKEMQLAKINLGCCIKMDENREMYMRNFTWDYCIEMVTAYPNLMKKLSNGTQNQQNKEMYMRDLN</sequence>